<keyword evidence="2" id="KW-1185">Reference proteome</keyword>
<evidence type="ECO:0000313" key="1">
    <source>
        <dbReference type="EMBL" id="CAG8802814.1"/>
    </source>
</evidence>
<organism evidence="1 2">
    <name type="scientific">Dentiscutata erythropus</name>
    <dbReference type="NCBI Taxonomy" id="1348616"/>
    <lineage>
        <taxon>Eukaryota</taxon>
        <taxon>Fungi</taxon>
        <taxon>Fungi incertae sedis</taxon>
        <taxon>Mucoromycota</taxon>
        <taxon>Glomeromycotina</taxon>
        <taxon>Glomeromycetes</taxon>
        <taxon>Diversisporales</taxon>
        <taxon>Gigasporaceae</taxon>
        <taxon>Dentiscutata</taxon>
    </lineage>
</organism>
<reference evidence="1" key="1">
    <citation type="submission" date="2021-06" db="EMBL/GenBank/DDBJ databases">
        <authorList>
            <person name="Kallberg Y."/>
            <person name="Tangrot J."/>
            <person name="Rosling A."/>
        </authorList>
    </citation>
    <scope>NUCLEOTIDE SEQUENCE</scope>
    <source>
        <strain evidence="1">MA453B</strain>
    </source>
</reference>
<evidence type="ECO:0000313" key="2">
    <source>
        <dbReference type="Proteomes" id="UP000789405"/>
    </source>
</evidence>
<sequence>IDAPNIHPPDRIRCNECNEYDQGAQLWLQIFLPNNRGKFYFYRPG</sequence>
<gene>
    <name evidence="1" type="ORF">DERYTH_LOCUS23763</name>
</gene>
<protein>
    <submittedName>
        <fullName evidence="1">3796_t:CDS:1</fullName>
    </submittedName>
</protein>
<comment type="caution">
    <text evidence="1">The sequence shown here is derived from an EMBL/GenBank/DDBJ whole genome shotgun (WGS) entry which is preliminary data.</text>
</comment>
<proteinExistence type="predicted"/>
<name>A0A9N9K1Q5_9GLOM</name>
<feature type="non-terminal residue" evidence="1">
    <location>
        <position position="45"/>
    </location>
</feature>
<dbReference type="Proteomes" id="UP000789405">
    <property type="component" value="Unassembled WGS sequence"/>
</dbReference>
<dbReference type="EMBL" id="CAJVPY010037331">
    <property type="protein sequence ID" value="CAG8802814.1"/>
    <property type="molecule type" value="Genomic_DNA"/>
</dbReference>
<accession>A0A9N9K1Q5</accession>
<dbReference type="AlphaFoldDB" id="A0A9N9K1Q5"/>